<dbReference type="InterPro" id="IPR042094">
    <property type="entry name" value="T2SS_GspF_sf"/>
</dbReference>
<dbReference type="EMBL" id="AKFT01000196">
    <property type="protein sequence ID" value="EJF37996.1"/>
    <property type="molecule type" value="Genomic_DNA"/>
</dbReference>
<evidence type="ECO:0000313" key="11">
    <source>
        <dbReference type="Proteomes" id="UP000002941"/>
    </source>
</evidence>
<evidence type="ECO:0000256" key="2">
    <source>
        <dbReference type="ARBA" id="ARBA00022475"/>
    </source>
</evidence>
<keyword evidence="5 6" id="KW-0472">Membrane</keyword>
<feature type="signal peptide" evidence="7">
    <location>
        <begin position="1"/>
        <end position="16"/>
    </location>
</feature>
<feature type="transmembrane region" description="Helical" evidence="6">
    <location>
        <begin position="283"/>
        <end position="306"/>
    </location>
</feature>
<evidence type="ECO:0000256" key="1">
    <source>
        <dbReference type="ARBA" id="ARBA00004651"/>
    </source>
</evidence>
<dbReference type="eggNOG" id="COG2064">
    <property type="taxonomic scope" value="Bacteria"/>
</dbReference>
<comment type="subcellular location">
    <subcellularLocation>
        <location evidence="1">Cell membrane</location>
        <topology evidence="1">Multi-pass membrane protein</topology>
    </subcellularLocation>
</comment>
<dbReference type="OrthoDB" id="3362351at2"/>
<evidence type="ECO:0000256" key="4">
    <source>
        <dbReference type="ARBA" id="ARBA00022989"/>
    </source>
</evidence>
<evidence type="ECO:0000313" key="10">
    <source>
        <dbReference type="EMBL" id="EJF37996.1"/>
    </source>
</evidence>
<dbReference type="AlphaFoldDB" id="J0WNF6"/>
<comment type="caution">
    <text evidence="10">The sequence shown here is derived from an EMBL/GenBank/DDBJ whole genome shotgun (WGS) entry which is preliminary data.</text>
</comment>
<keyword evidence="7" id="KW-0732">Signal</keyword>
<dbReference type="PANTHER" id="PTHR35007">
    <property type="entry name" value="INTEGRAL MEMBRANE PROTEIN-RELATED"/>
    <property type="match status" value="1"/>
</dbReference>
<name>J0WNF6_9ACTO</name>
<dbReference type="InterPro" id="IPR045980">
    <property type="entry name" value="DUF5936"/>
</dbReference>
<dbReference type="InterPro" id="IPR018076">
    <property type="entry name" value="T2SS_GspF_dom"/>
</dbReference>
<dbReference type="RefSeq" id="WP_008733238.1">
    <property type="nucleotide sequence ID" value="NZ_AKFT01000196.1"/>
</dbReference>
<feature type="chain" id="PRO_5039460494" evidence="7">
    <location>
        <begin position="17"/>
        <end position="317"/>
    </location>
</feature>
<evidence type="ECO:0000259" key="9">
    <source>
        <dbReference type="Pfam" id="PF19359"/>
    </source>
</evidence>
<proteinExistence type="predicted"/>
<keyword evidence="3 6" id="KW-0812">Transmembrane</keyword>
<sequence length="317" mass="34478">MVAFSTAFLAACLVLAAAGGIRMIRDDGTGHLASTVSTVSTAGTAGTAGSGSTVGTAIDIEEPRQEGVFVKLIDALGMRGQQALRRLYGPVRLRALDQRLRSAGNPEGLHLDLFIQREAGFVILSAILLLIFALLGRWAIGIAVAVVFSGWMYLWLAQALRNRQKKLNRDLPDFLDILAVTVRSGLPFRNALERVCEHFEGPVSEEMITALHEMRLGVSRRDAFTAVRKRGRSENIDTFVTALLQSEELGTPIGEALQAIVKEIRRERAEQVRRDAAKASPKVSFVATMTMLPGTIVLMIGGMLYANRDVFARIFGG</sequence>
<organism evidence="10 11">
    <name type="scientific">Actinomyces massiliensis F0489</name>
    <dbReference type="NCBI Taxonomy" id="1125718"/>
    <lineage>
        <taxon>Bacteria</taxon>
        <taxon>Bacillati</taxon>
        <taxon>Actinomycetota</taxon>
        <taxon>Actinomycetes</taxon>
        <taxon>Actinomycetales</taxon>
        <taxon>Actinomycetaceae</taxon>
        <taxon>Actinomyces</taxon>
    </lineage>
</organism>
<evidence type="ECO:0000256" key="6">
    <source>
        <dbReference type="SAM" id="Phobius"/>
    </source>
</evidence>
<accession>J0WNF6</accession>
<dbReference type="Proteomes" id="UP000002941">
    <property type="component" value="Unassembled WGS sequence"/>
</dbReference>
<gene>
    <name evidence="10" type="ORF">HMPREF1318_1602</name>
</gene>
<dbReference type="Gene3D" id="1.20.81.30">
    <property type="entry name" value="Type II secretion system (T2SS), domain F"/>
    <property type="match status" value="1"/>
</dbReference>
<dbReference type="GO" id="GO:0005886">
    <property type="term" value="C:plasma membrane"/>
    <property type="evidence" value="ECO:0007669"/>
    <property type="project" value="UniProtKB-SubCell"/>
</dbReference>
<dbReference type="Pfam" id="PF19359">
    <property type="entry name" value="DUF5936"/>
    <property type="match status" value="1"/>
</dbReference>
<dbReference type="PATRIC" id="fig|1125718.3.peg.2523"/>
<protein>
    <submittedName>
        <fullName evidence="10">Type II secretion system protein F</fullName>
    </submittedName>
</protein>
<keyword evidence="4 6" id="KW-1133">Transmembrane helix</keyword>
<keyword evidence="2" id="KW-1003">Cell membrane</keyword>
<dbReference type="Pfam" id="PF00482">
    <property type="entry name" value="T2SSF"/>
    <property type="match status" value="1"/>
</dbReference>
<feature type="domain" description="Type II secretion system protein GspF" evidence="8">
    <location>
        <begin position="174"/>
        <end position="300"/>
    </location>
</feature>
<reference evidence="10 11" key="1">
    <citation type="submission" date="2012-05" db="EMBL/GenBank/DDBJ databases">
        <authorList>
            <person name="Harkins D.M."/>
            <person name="Madupu R."/>
            <person name="Durkin A.S."/>
            <person name="Torralba M."/>
            <person name="Methe B."/>
            <person name="Sutton G.G."/>
            <person name="Nelson K.E."/>
        </authorList>
    </citation>
    <scope>NUCLEOTIDE SEQUENCE [LARGE SCALE GENOMIC DNA]</scope>
    <source>
        <strain evidence="10 11">F0489</strain>
    </source>
</reference>
<keyword evidence="11" id="KW-1185">Reference proteome</keyword>
<feature type="transmembrane region" description="Helical" evidence="6">
    <location>
        <begin position="123"/>
        <end position="156"/>
    </location>
</feature>
<evidence type="ECO:0000256" key="7">
    <source>
        <dbReference type="SAM" id="SignalP"/>
    </source>
</evidence>
<feature type="domain" description="DUF5936" evidence="9">
    <location>
        <begin position="71"/>
        <end position="163"/>
    </location>
</feature>
<evidence type="ECO:0000256" key="3">
    <source>
        <dbReference type="ARBA" id="ARBA00022692"/>
    </source>
</evidence>
<evidence type="ECO:0000259" key="8">
    <source>
        <dbReference type="Pfam" id="PF00482"/>
    </source>
</evidence>
<dbReference type="PANTHER" id="PTHR35007:SF2">
    <property type="entry name" value="PILUS ASSEMBLE PROTEIN"/>
    <property type="match status" value="1"/>
</dbReference>
<evidence type="ECO:0000256" key="5">
    <source>
        <dbReference type="ARBA" id="ARBA00023136"/>
    </source>
</evidence>